<evidence type="ECO:0000313" key="2">
    <source>
        <dbReference type="EMBL" id="MEK8034242.1"/>
    </source>
</evidence>
<gene>
    <name evidence="2" type="ORF">AACH06_25735</name>
</gene>
<dbReference type="RefSeq" id="WP_341428670.1">
    <property type="nucleotide sequence ID" value="NZ_JBBUTG010000026.1"/>
</dbReference>
<feature type="region of interest" description="Disordered" evidence="1">
    <location>
        <begin position="53"/>
        <end position="82"/>
    </location>
</feature>
<name>A0ABU9BW86_9BURK</name>
<evidence type="ECO:0008006" key="4">
    <source>
        <dbReference type="Google" id="ProtNLM"/>
    </source>
</evidence>
<sequence>MDSPATTVSKNGQPAARTRATLNVDLGELRSQVMDACESEGVKPSEWLRRAVRQALGDASPEASEGAPAGASAEPQAGRTAPGRGVHIELDAAAAEVLDGLVARGEYRSRVAALRALLDGVGAVGGGDGEGLSAALRALVTSNNSLVYVSRDLANVAKLMAARSSDAGAIPVAWRLEVETAVKAARDHVQVAGKLIERLAPLVKTPSAEDEK</sequence>
<accession>A0ABU9BW86</accession>
<feature type="compositionally biased region" description="Low complexity" evidence="1">
    <location>
        <begin position="59"/>
        <end position="78"/>
    </location>
</feature>
<evidence type="ECO:0000313" key="3">
    <source>
        <dbReference type="Proteomes" id="UP001371218"/>
    </source>
</evidence>
<comment type="caution">
    <text evidence="2">The sequence shown here is derived from an EMBL/GenBank/DDBJ whole genome shotgun (WGS) entry which is preliminary data.</text>
</comment>
<organism evidence="2 3">
    <name type="scientific">Ideonella lacteola</name>
    <dbReference type="NCBI Taxonomy" id="2984193"/>
    <lineage>
        <taxon>Bacteria</taxon>
        <taxon>Pseudomonadati</taxon>
        <taxon>Pseudomonadota</taxon>
        <taxon>Betaproteobacteria</taxon>
        <taxon>Burkholderiales</taxon>
        <taxon>Sphaerotilaceae</taxon>
        <taxon>Ideonella</taxon>
    </lineage>
</organism>
<protein>
    <recommendedName>
        <fullName evidence="4">Ribbon-helix-helix protein, CopG family</fullName>
    </recommendedName>
</protein>
<proteinExistence type="predicted"/>
<feature type="compositionally biased region" description="Polar residues" evidence="1">
    <location>
        <begin position="1"/>
        <end position="12"/>
    </location>
</feature>
<feature type="region of interest" description="Disordered" evidence="1">
    <location>
        <begin position="1"/>
        <end position="21"/>
    </location>
</feature>
<reference evidence="2 3" key="1">
    <citation type="submission" date="2024-04" db="EMBL/GenBank/DDBJ databases">
        <title>Novel species of the genus Ideonella isolated from streams.</title>
        <authorList>
            <person name="Lu H."/>
        </authorList>
    </citation>
    <scope>NUCLEOTIDE SEQUENCE [LARGE SCALE GENOMIC DNA]</scope>
    <source>
        <strain evidence="2 3">DXS29W</strain>
    </source>
</reference>
<keyword evidence="3" id="KW-1185">Reference proteome</keyword>
<dbReference type="Proteomes" id="UP001371218">
    <property type="component" value="Unassembled WGS sequence"/>
</dbReference>
<dbReference type="EMBL" id="JBBUTG010000026">
    <property type="protein sequence ID" value="MEK8034242.1"/>
    <property type="molecule type" value="Genomic_DNA"/>
</dbReference>
<evidence type="ECO:0000256" key="1">
    <source>
        <dbReference type="SAM" id="MobiDB-lite"/>
    </source>
</evidence>